<protein>
    <submittedName>
        <fullName evidence="1">Uncharacterized protein</fullName>
    </submittedName>
</protein>
<sequence>LGGRPVGFRGTSSWWKDVSLLRGPLDSISDWFFEGIRKKSKVRVRCGRWAPGGWGVGVGFEMEEGFVCLRGRSTGCPHGGVELNTNLKCSRYLVLEV</sequence>
<evidence type="ECO:0000313" key="2">
    <source>
        <dbReference type="Proteomes" id="UP000265520"/>
    </source>
</evidence>
<dbReference type="EMBL" id="LXQA010165901">
    <property type="protein sequence ID" value="MCI28459.1"/>
    <property type="molecule type" value="Genomic_DNA"/>
</dbReference>
<organism evidence="1 2">
    <name type="scientific">Trifolium medium</name>
    <dbReference type="NCBI Taxonomy" id="97028"/>
    <lineage>
        <taxon>Eukaryota</taxon>
        <taxon>Viridiplantae</taxon>
        <taxon>Streptophyta</taxon>
        <taxon>Embryophyta</taxon>
        <taxon>Tracheophyta</taxon>
        <taxon>Spermatophyta</taxon>
        <taxon>Magnoliopsida</taxon>
        <taxon>eudicotyledons</taxon>
        <taxon>Gunneridae</taxon>
        <taxon>Pentapetalae</taxon>
        <taxon>rosids</taxon>
        <taxon>fabids</taxon>
        <taxon>Fabales</taxon>
        <taxon>Fabaceae</taxon>
        <taxon>Papilionoideae</taxon>
        <taxon>50 kb inversion clade</taxon>
        <taxon>NPAAA clade</taxon>
        <taxon>Hologalegina</taxon>
        <taxon>IRL clade</taxon>
        <taxon>Trifolieae</taxon>
        <taxon>Trifolium</taxon>
    </lineage>
</organism>
<feature type="non-terminal residue" evidence="1">
    <location>
        <position position="1"/>
    </location>
</feature>
<accession>A0A392QWT1</accession>
<comment type="caution">
    <text evidence="1">The sequence shown here is derived from an EMBL/GenBank/DDBJ whole genome shotgun (WGS) entry which is preliminary data.</text>
</comment>
<reference evidence="1 2" key="1">
    <citation type="journal article" date="2018" name="Front. Plant Sci.">
        <title>Red Clover (Trifolium pratense) and Zigzag Clover (T. medium) - A Picture of Genomic Similarities and Differences.</title>
        <authorList>
            <person name="Dluhosova J."/>
            <person name="Istvanek J."/>
            <person name="Nedelnik J."/>
            <person name="Repkova J."/>
        </authorList>
    </citation>
    <scope>NUCLEOTIDE SEQUENCE [LARGE SCALE GENOMIC DNA]</scope>
    <source>
        <strain evidence="2">cv. 10/8</strain>
        <tissue evidence="1">Leaf</tissue>
    </source>
</reference>
<evidence type="ECO:0000313" key="1">
    <source>
        <dbReference type="EMBL" id="MCI28459.1"/>
    </source>
</evidence>
<dbReference type="Proteomes" id="UP000265520">
    <property type="component" value="Unassembled WGS sequence"/>
</dbReference>
<keyword evidence="2" id="KW-1185">Reference proteome</keyword>
<dbReference type="AlphaFoldDB" id="A0A392QWT1"/>
<proteinExistence type="predicted"/>
<name>A0A392QWT1_9FABA</name>